<keyword evidence="16" id="KW-1185">Reference proteome</keyword>
<dbReference type="GO" id="GO:0005524">
    <property type="term" value="F:ATP binding"/>
    <property type="evidence" value="ECO:0007669"/>
    <property type="project" value="UniProtKB-KW"/>
</dbReference>
<dbReference type="eggNOG" id="COG0469">
    <property type="taxonomic scope" value="Bacteria"/>
</dbReference>
<reference evidence="15 16" key="1">
    <citation type="journal article" date="2014" name="Antonie Van Leeuwenhoek">
        <title>Hyphomonas beringensis sp. nov. and Hyphomonas chukchiensis sp. nov., isolated from surface seawater of the Bering Sea and Chukchi Sea.</title>
        <authorList>
            <person name="Li C."/>
            <person name="Lai Q."/>
            <person name="Li G."/>
            <person name="Dong C."/>
            <person name="Wang J."/>
            <person name="Liao Y."/>
            <person name="Shao Z."/>
        </authorList>
    </citation>
    <scope>NUCLEOTIDE SEQUENCE [LARGE SCALE GENOMIC DNA]</scope>
    <source>
        <strain evidence="15 16">22II1-22F38</strain>
    </source>
</reference>
<dbReference type="EC" id="2.7.1.40" evidence="3 12"/>
<keyword evidence="6" id="KW-0547">Nucleotide-binding</keyword>
<evidence type="ECO:0000313" key="15">
    <source>
        <dbReference type="EMBL" id="KCZ59245.1"/>
    </source>
</evidence>
<gene>
    <name evidence="15" type="ORF">HY36_08180</name>
</gene>
<comment type="caution">
    <text evidence="15">The sequence shown here is derived from an EMBL/GenBank/DDBJ whole genome shotgun (WGS) entry which is preliminary data.</text>
</comment>
<accession>A0A059DYZ6</accession>
<keyword evidence="4 13" id="KW-0808">Transferase</keyword>
<evidence type="ECO:0000256" key="11">
    <source>
        <dbReference type="ARBA" id="ARBA00023317"/>
    </source>
</evidence>
<sequence>MTGKTLIGENAKIVATLGPGSRSPKEVLALAYAGVDVFRLNFSHGEHSAHKAALDAVRAAEKETGRPLATLGDLQGPKVRVGSLPGGELRLRYQKEYAVVAAETTDADDTIPVPHAEIVEILEEGDVILVDDGKLMFTVTQAGDAPRVRAEVPGKLTDKKGFTVRGKALPVRALTEKDRADLDFAMEIGVDLVALSFVQTVEDIEEVKAIIKGRAPLVAKLEKPAAIDNLEPIVAAADAVMVARGDLGVEYAPEDVPVIQRRIVRCARGLGRPVIVATQMLESMIENAAPTRAEASDVATAIYQGADAVMLSGETAVGRHPATTVAIMSRIIRATESAEDYRRSLEQFSGDQPAQTAIDVVAETSQGMAEAEGATALALRTGAFDRLARFARVRGKAPILYGSLDDQRLRTACLLWGVHPQRLNAGAVYWYRDLMDAAGLEGRVAYARWAGDEERFAWEIGVGKGRNGALITGV</sequence>
<protein>
    <recommendedName>
        <fullName evidence="3 12">Pyruvate kinase</fullName>
        <ecNumber evidence="3 12">2.7.1.40</ecNumber>
    </recommendedName>
</protein>
<dbReference type="GO" id="GO:0016301">
    <property type="term" value="F:kinase activity"/>
    <property type="evidence" value="ECO:0007669"/>
    <property type="project" value="UniProtKB-KW"/>
</dbReference>
<dbReference type="InterPro" id="IPR015793">
    <property type="entry name" value="Pyrv_Knase_brl"/>
</dbReference>
<organism evidence="15 16">
    <name type="scientific">Hyphomonas atlantica</name>
    <dbReference type="NCBI Taxonomy" id="1280948"/>
    <lineage>
        <taxon>Bacteria</taxon>
        <taxon>Pseudomonadati</taxon>
        <taxon>Pseudomonadota</taxon>
        <taxon>Alphaproteobacteria</taxon>
        <taxon>Hyphomonadales</taxon>
        <taxon>Hyphomonadaceae</taxon>
        <taxon>Hyphomonas</taxon>
    </lineage>
</organism>
<dbReference type="SUPFAM" id="SSF51621">
    <property type="entry name" value="Phosphoenolpyruvate/pyruvate domain"/>
    <property type="match status" value="1"/>
</dbReference>
<evidence type="ECO:0000256" key="1">
    <source>
        <dbReference type="ARBA" id="ARBA00004997"/>
    </source>
</evidence>
<dbReference type="UniPathway" id="UPA00109">
    <property type="reaction ID" value="UER00188"/>
</dbReference>
<evidence type="ECO:0000256" key="10">
    <source>
        <dbReference type="ARBA" id="ARBA00023152"/>
    </source>
</evidence>
<keyword evidence="9 13" id="KW-0460">Magnesium</keyword>
<evidence type="ECO:0000256" key="2">
    <source>
        <dbReference type="ARBA" id="ARBA00008663"/>
    </source>
</evidence>
<evidence type="ECO:0000256" key="8">
    <source>
        <dbReference type="ARBA" id="ARBA00022840"/>
    </source>
</evidence>
<dbReference type="InterPro" id="IPR015806">
    <property type="entry name" value="Pyrv_Knase_insert_dom_sf"/>
</dbReference>
<dbReference type="InterPro" id="IPR036918">
    <property type="entry name" value="Pyrv_Knase_C_sf"/>
</dbReference>
<comment type="catalytic activity">
    <reaction evidence="13">
        <text>pyruvate + ATP = phosphoenolpyruvate + ADP + H(+)</text>
        <dbReference type="Rhea" id="RHEA:18157"/>
        <dbReference type="ChEBI" id="CHEBI:15361"/>
        <dbReference type="ChEBI" id="CHEBI:15378"/>
        <dbReference type="ChEBI" id="CHEBI:30616"/>
        <dbReference type="ChEBI" id="CHEBI:58702"/>
        <dbReference type="ChEBI" id="CHEBI:456216"/>
        <dbReference type="EC" id="2.7.1.40"/>
    </reaction>
</comment>
<dbReference type="PATRIC" id="fig|1280948.3.peg.2751"/>
<dbReference type="Gene3D" id="2.40.33.10">
    <property type="entry name" value="PK beta-barrel domain-like"/>
    <property type="match status" value="1"/>
</dbReference>
<keyword evidence="8" id="KW-0067">ATP-binding</keyword>
<dbReference type="PRINTS" id="PR01050">
    <property type="entry name" value="PYRUVTKNASE"/>
</dbReference>
<dbReference type="SUPFAM" id="SSF50800">
    <property type="entry name" value="PK beta-barrel domain-like"/>
    <property type="match status" value="1"/>
</dbReference>
<dbReference type="Pfam" id="PF00224">
    <property type="entry name" value="PK"/>
    <property type="match status" value="1"/>
</dbReference>
<keyword evidence="10 13" id="KW-0324">Glycolysis</keyword>
<name>A0A059DYZ6_9PROT</name>
<dbReference type="SUPFAM" id="SSF52935">
    <property type="entry name" value="PK C-terminal domain-like"/>
    <property type="match status" value="1"/>
</dbReference>
<dbReference type="EMBL" id="AWFH01000045">
    <property type="protein sequence ID" value="KCZ59245.1"/>
    <property type="molecule type" value="Genomic_DNA"/>
</dbReference>
<dbReference type="InterPro" id="IPR015813">
    <property type="entry name" value="Pyrv/PenolPyrv_kinase-like_dom"/>
</dbReference>
<evidence type="ECO:0000256" key="3">
    <source>
        <dbReference type="ARBA" id="ARBA00012142"/>
    </source>
</evidence>
<dbReference type="PANTHER" id="PTHR11817">
    <property type="entry name" value="PYRUVATE KINASE"/>
    <property type="match status" value="1"/>
</dbReference>
<keyword evidence="5" id="KW-0479">Metal-binding</keyword>
<evidence type="ECO:0000313" key="16">
    <source>
        <dbReference type="Proteomes" id="UP000024547"/>
    </source>
</evidence>
<keyword evidence="7 13" id="KW-0418">Kinase</keyword>
<comment type="similarity">
    <text evidence="2 13">Belongs to the pyruvate kinase family.</text>
</comment>
<evidence type="ECO:0000256" key="12">
    <source>
        <dbReference type="NCBIfam" id="TIGR01064"/>
    </source>
</evidence>
<dbReference type="GO" id="GO:0000287">
    <property type="term" value="F:magnesium ion binding"/>
    <property type="evidence" value="ECO:0007669"/>
    <property type="project" value="UniProtKB-UniRule"/>
</dbReference>
<dbReference type="NCBIfam" id="TIGR01064">
    <property type="entry name" value="pyruv_kin"/>
    <property type="match status" value="1"/>
</dbReference>
<dbReference type="RefSeq" id="WP_035553826.1">
    <property type="nucleotide sequence ID" value="NZ_AWFH01000045.1"/>
</dbReference>
<evidence type="ECO:0000256" key="7">
    <source>
        <dbReference type="ARBA" id="ARBA00022777"/>
    </source>
</evidence>
<evidence type="ECO:0000256" key="6">
    <source>
        <dbReference type="ARBA" id="ARBA00022741"/>
    </source>
</evidence>
<evidence type="ECO:0000256" key="9">
    <source>
        <dbReference type="ARBA" id="ARBA00022842"/>
    </source>
</evidence>
<dbReference type="InterPro" id="IPR011037">
    <property type="entry name" value="Pyrv_Knase-like_insert_dom_sf"/>
</dbReference>
<evidence type="ECO:0000259" key="14">
    <source>
        <dbReference type="Pfam" id="PF00224"/>
    </source>
</evidence>
<proteinExistence type="inferred from homology"/>
<dbReference type="Proteomes" id="UP000024547">
    <property type="component" value="Unassembled WGS sequence"/>
</dbReference>
<dbReference type="STRING" id="1280948.HY36_08180"/>
<evidence type="ECO:0000256" key="13">
    <source>
        <dbReference type="RuleBase" id="RU000504"/>
    </source>
</evidence>
<dbReference type="InterPro" id="IPR001697">
    <property type="entry name" value="Pyr_Knase"/>
</dbReference>
<feature type="domain" description="Pyruvate kinase barrel" evidence="14">
    <location>
        <begin position="10"/>
        <end position="325"/>
    </location>
</feature>
<evidence type="ECO:0000256" key="4">
    <source>
        <dbReference type="ARBA" id="ARBA00022679"/>
    </source>
</evidence>
<dbReference type="Gene3D" id="3.40.1380.20">
    <property type="entry name" value="Pyruvate kinase, C-terminal domain"/>
    <property type="match status" value="1"/>
</dbReference>
<keyword evidence="11 15" id="KW-0670">Pyruvate</keyword>
<dbReference type="GO" id="GO:0030955">
    <property type="term" value="F:potassium ion binding"/>
    <property type="evidence" value="ECO:0007669"/>
    <property type="project" value="UniProtKB-UniRule"/>
</dbReference>
<dbReference type="InterPro" id="IPR040442">
    <property type="entry name" value="Pyrv_kinase-like_dom_sf"/>
</dbReference>
<dbReference type="GO" id="GO:0004743">
    <property type="term" value="F:pyruvate kinase activity"/>
    <property type="evidence" value="ECO:0007669"/>
    <property type="project" value="UniProtKB-UniRule"/>
</dbReference>
<dbReference type="Gene3D" id="3.20.20.60">
    <property type="entry name" value="Phosphoenolpyruvate-binding domains"/>
    <property type="match status" value="1"/>
</dbReference>
<dbReference type="OrthoDB" id="9812123at2"/>
<comment type="pathway">
    <text evidence="1 13">Carbohydrate degradation; glycolysis; pyruvate from D-glyceraldehyde 3-phosphate: step 5/5.</text>
</comment>
<evidence type="ECO:0000256" key="5">
    <source>
        <dbReference type="ARBA" id="ARBA00022723"/>
    </source>
</evidence>
<dbReference type="AlphaFoldDB" id="A0A059DYZ6"/>